<evidence type="ECO:0000256" key="8">
    <source>
        <dbReference type="HAMAP-Rule" id="MF_00087"/>
    </source>
</evidence>
<evidence type="ECO:0000256" key="3">
    <source>
        <dbReference type="ARBA" id="ARBA00012970"/>
    </source>
</evidence>
<proteinExistence type="inferred from homology"/>
<feature type="site" description="Important for activity" evidence="8 12">
    <location>
        <position position="101"/>
    </location>
</feature>
<feature type="binding site" evidence="8 10">
    <location>
        <position position="111"/>
    </location>
    <ligand>
        <name>substrate</name>
    </ligand>
</feature>
<gene>
    <name evidence="8" type="primary">hemA</name>
    <name evidence="17" type="ORF">CQA43_07120</name>
</gene>
<dbReference type="Proteomes" id="UP000256650">
    <property type="component" value="Unassembled WGS sequence"/>
</dbReference>
<comment type="pathway">
    <text evidence="1 8 13">Porphyrin-containing compound metabolism; protoporphyrin-IX biosynthesis; 5-aminolevulinate from L-glutamyl-tRNA(Glu): step 1/2.</text>
</comment>
<comment type="similarity">
    <text evidence="2 8 13">Belongs to the glutamyl-tRNA reductase family.</text>
</comment>
<dbReference type="InterPro" id="IPR036453">
    <property type="entry name" value="GluRdtase_dimer_dom_sf"/>
</dbReference>
<comment type="subunit">
    <text evidence="8">Homodimer.</text>
</comment>
<evidence type="ECO:0000256" key="6">
    <source>
        <dbReference type="ARBA" id="ARBA00023244"/>
    </source>
</evidence>
<dbReference type="InterPro" id="IPR015896">
    <property type="entry name" value="4pyrrol_synth_GluRdtase_dimer"/>
</dbReference>
<evidence type="ECO:0000259" key="16">
    <source>
        <dbReference type="Pfam" id="PF05201"/>
    </source>
</evidence>
<dbReference type="Pfam" id="PF05201">
    <property type="entry name" value="GlutR_N"/>
    <property type="match status" value="1"/>
</dbReference>
<keyword evidence="6 8" id="KW-0627">Porphyrin biosynthesis</keyword>
<dbReference type="NCBIfam" id="TIGR01035">
    <property type="entry name" value="hemA"/>
    <property type="match status" value="1"/>
</dbReference>
<keyword evidence="4 8" id="KW-0521">NADP</keyword>
<evidence type="ECO:0000256" key="4">
    <source>
        <dbReference type="ARBA" id="ARBA00022857"/>
    </source>
</evidence>
<evidence type="ECO:0000256" key="2">
    <source>
        <dbReference type="ARBA" id="ARBA00005916"/>
    </source>
</evidence>
<dbReference type="SUPFAM" id="SSF69075">
    <property type="entry name" value="Glutamyl tRNA-reductase dimerization domain"/>
    <property type="match status" value="1"/>
</dbReference>
<dbReference type="SUPFAM" id="SSF51735">
    <property type="entry name" value="NAD(P)-binding Rossmann-fold domains"/>
    <property type="match status" value="1"/>
</dbReference>
<comment type="caution">
    <text evidence="17">The sequence shown here is derived from an EMBL/GenBank/DDBJ whole genome shotgun (WGS) entry which is preliminary data.</text>
</comment>
<comment type="catalytic activity">
    <reaction evidence="7 8 13">
        <text>(S)-4-amino-5-oxopentanoate + tRNA(Glu) + NADP(+) = L-glutamyl-tRNA(Glu) + NADPH + H(+)</text>
        <dbReference type="Rhea" id="RHEA:12344"/>
        <dbReference type="Rhea" id="RHEA-COMP:9663"/>
        <dbReference type="Rhea" id="RHEA-COMP:9680"/>
        <dbReference type="ChEBI" id="CHEBI:15378"/>
        <dbReference type="ChEBI" id="CHEBI:57501"/>
        <dbReference type="ChEBI" id="CHEBI:57783"/>
        <dbReference type="ChEBI" id="CHEBI:58349"/>
        <dbReference type="ChEBI" id="CHEBI:78442"/>
        <dbReference type="ChEBI" id="CHEBI:78520"/>
        <dbReference type="EC" id="1.2.1.70"/>
    </reaction>
</comment>
<dbReference type="InterPro" id="IPR015895">
    <property type="entry name" value="4pyrrol_synth_GluRdtase_N"/>
</dbReference>
<keyword evidence="5 8" id="KW-0560">Oxidoreductase</keyword>
<dbReference type="Pfam" id="PF00745">
    <property type="entry name" value="GlutR_dimer"/>
    <property type="match status" value="1"/>
</dbReference>
<dbReference type="EMBL" id="NXLS01000007">
    <property type="protein sequence ID" value="RDU62353.1"/>
    <property type="molecule type" value="Genomic_DNA"/>
</dbReference>
<comment type="function">
    <text evidence="8">Catalyzes the NADPH-dependent reduction of glutamyl-tRNA(Glu) to glutamate 1-semialdehyde (GSA).</text>
</comment>
<dbReference type="Pfam" id="PF01488">
    <property type="entry name" value="Shikimate_DH"/>
    <property type="match status" value="1"/>
</dbReference>
<accession>A0A3D8IB02</accession>
<dbReference type="GO" id="GO:0019353">
    <property type="term" value="P:protoporphyrinogen IX biosynthetic process from glutamate"/>
    <property type="evidence" value="ECO:0007669"/>
    <property type="project" value="TreeGrafter"/>
</dbReference>
<dbReference type="HAMAP" id="MF_00087">
    <property type="entry name" value="Glu_tRNA_reductase"/>
    <property type="match status" value="1"/>
</dbReference>
<reference evidence="17 18" key="1">
    <citation type="submission" date="2018-04" db="EMBL/GenBank/DDBJ databases">
        <title>Novel Campyloabacter and Helicobacter Species and Strains.</title>
        <authorList>
            <person name="Mannion A.J."/>
            <person name="Shen Z."/>
            <person name="Fox J.G."/>
        </authorList>
    </citation>
    <scope>NUCLEOTIDE SEQUENCE [LARGE SCALE GENOMIC DNA]</scope>
    <source>
        <strain evidence="17 18">MIT 99-5101</strain>
    </source>
</reference>
<dbReference type="GO" id="GO:0050661">
    <property type="term" value="F:NADP binding"/>
    <property type="evidence" value="ECO:0007669"/>
    <property type="project" value="InterPro"/>
</dbReference>
<feature type="binding site" evidence="8 11">
    <location>
        <begin position="191"/>
        <end position="196"/>
    </location>
    <ligand>
        <name>NADP(+)</name>
        <dbReference type="ChEBI" id="CHEBI:58349"/>
    </ligand>
</feature>
<dbReference type="GeneID" id="82536056"/>
<feature type="binding site" evidence="8 10">
    <location>
        <position position="122"/>
    </location>
    <ligand>
        <name>substrate</name>
    </ligand>
</feature>
<organism evidence="17 18">
    <name type="scientific">Helicobacter ganmani</name>
    <dbReference type="NCBI Taxonomy" id="60246"/>
    <lineage>
        <taxon>Bacteria</taxon>
        <taxon>Pseudomonadati</taxon>
        <taxon>Campylobacterota</taxon>
        <taxon>Epsilonproteobacteria</taxon>
        <taxon>Campylobacterales</taxon>
        <taxon>Helicobacteraceae</taxon>
        <taxon>Helicobacter</taxon>
    </lineage>
</organism>
<dbReference type="PANTHER" id="PTHR43013">
    <property type="entry name" value="GLUTAMYL-TRNA REDUCTASE"/>
    <property type="match status" value="1"/>
</dbReference>
<evidence type="ECO:0000313" key="18">
    <source>
        <dbReference type="Proteomes" id="UP000256650"/>
    </source>
</evidence>
<name>A0A3D8IB02_9HELI</name>
<feature type="domain" description="Glutamyl-tRNA reductase N-terminal" evidence="16">
    <location>
        <begin position="7"/>
        <end position="158"/>
    </location>
</feature>
<dbReference type="PANTHER" id="PTHR43013:SF1">
    <property type="entry name" value="GLUTAMYL-TRNA REDUCTASE"/>
    <property type="match status" value="1"/>
</dbReference>
<feature type="domain" description="Tetrapyrrole biosynthesis glutamyl-tRNA reductase dimerisation" evidence="14">
    <location>
        <begin position="325"/>
        <end position="421"/>
    </location>
</feature>
<evidence type="ECO:0000259" key="14">
    <source>
        <dbReference type="Pfam" id="PF00745"/>
    </source>
</evidence>
<dbReference type="Gene3D" id="3.30.460.30">
    <property type="entry name" value="Glutamyl-tRNA reductase, N-terminal domain"/>
    <property type="match status" value="1"/>
</dbReference>
<dbReference type="AlphaFoldDB" id="A0A3D8IB02"/>
<evidence type="ECO:0000256" key="9">
    <source>
        <dbReference type="PIRSR" id="PIRSR000445-1"/>
    </source>
</evidence>
<evidence type="ECO:0000256" key="11">
    <source>
        <dbReference type="PIRSR" id="PIRSR000445-3"/>
    </source>
</evidence>
<evidence type="ECO:0000313" key="17">
    <source>
        <dbReference type="EMBL" id="RDU62353.1"/>
    </source>
</evidence>
<comment type="domain">
    <text evidence="8">Possesses an unusual extended V-shaped dimeric structure with each monomer consisting of three distinct domains arranged along a curved 'spinal' alpha-helix. The N-terminal catalytic domain specifically recognizes the glutamate moiety of the substrate. The second domain is the NADPH-binding domain, and the third C-terminal domain is responsible for dimerization.</text>
</comment>
<dbReference type="GO" id="GO:0008883">
    <property type="term" value="F:glutamyl-tRNA reductase activity"/>
    <property type="evidence" value="ECO:0007669"/>
    <property type="project" value="UniProtKB-UniRule"/>
</dbReference>
<comment type="miscellaneous">
    <text evidence="8">During catalysis, the active site Cys acts as a nucleophile attacking the alpha-carbonyl group of tRNA-bound glutamate with the formation of a thioester intermediate between enzyme and glutamate, and the concomitant release of tRNA(Glu). The thioester intermediate is finally reduced by direct hydride transfer from NADPH, to form the product GSA.</text>
</comment>
<evidence type="ECO:0000256" key="5">
    <source>
        <dbReference type="ARBA" id="ARBA00023002"/>
    </source>
</evidence>
<evidence type="ECO:0000256" key="7">
    <source>
        <dbReference type="ARBA" id="ARBA00047464"/>
    </source>
</evidence>
<dbReference type="PIRSF" id="PIRSF000445">
    <property type="entry name" value="4pyrrol_synth_GluRdtase"/>
    <property type="match status" value="1"/>
</dbReference>
<dbReference type="UniPathway" id="UPA00251">
    <property type="reaction ID" value="UER00316"/>
</dbReference>
<dbReference type="EC" id="1.2.1.70" evidence="3 8"/>
<dbReference type="RefSeq" id="WP_115551919.1">
    <property type="nucleotide sequence ID" value="NZ_CAONBV010000001.1"/>
</dbReference>
<feature type="binding site" evidence="8 10">
    <location>
        <begin position="116"/>
        <end position="118"/>
    </location>
    <ligand>
        <name>substrate</name>
    </ligand>
</feature>
<feature type="binding site" evidence="8 10">
    <location>
        <begin position="51"/>
        <end position="54"/>
    </location>
    <ligand>
        <name>substrate</name>
    </ligand>
</feature>
<evidence type="ECO:0000256" key="13">
    <source>
        <dbReference type="RuleBase" id="RU000584"/>
    </source>
</evidence>
<dbReference type="InterPro" id="IPR036343">
    <property type="entry name" value="GluRdtase_N_sf"/>
</dbReference>
<dbReference type="InterPro" id="IPR006151">
    <property type="entry name" value="Shikm_DH/Glu-tRNA_Rdtase"/>
</dbReference>
<keyword evidence="18" id="KW-1185">Reference proteome</keyword>
<evidence type="ECO:0000259" key="15">
    <source>
        <dbReference type="Pfam" id="PF01488"/>
    </source>
</evidence>
<feature type="active site" description="Nucleophile" evidence="8 9">
    <location>
        <position position="52"/>
    </location>
</feature>
<sequence>MDYYILSYSHKNTDIAMREALSLEIKNPSTKEFLQDLVSNKFISEAVILSTCNRIEFILNVQNAEKAEEFLLDKLNNYSKIPLPELRTCADSYENLSAIHHLFSVASSLDSLVVGETQISGQLKSAFKFSYELGCCGLYLSRAIHFAFRCAASVRNSTSISQNSVSVASTAVAKAKEILGDLKSQFALVIGAGEMSNLCAKHLINAGCEVLIINREIQNAQKICDEIFALSPNAKIRAESFKDLSTYINEIPLIFSATGAPHTIITYDMVEVKDWNRYWFDLAVPRDIECEIMEKSDKIQIFAVDDLEDIVRKNLTLREEQAKIAYGIVGRATQEFFSWQQSLNVEPLIKTIRSLAKDAAMKELNKGIAKGYLPKDYEKNIEKTLHNAFNTFLHDLTINLKSVANTPKGDSVIESLRFLFEQDTQGKMLESYKCEYAQDKTLS</sequence>
<evidence type="ECO:0000256" key="10">
    <source>
        <dbReference type="PIRSR" id="PIRSR000445-2"/>
    </source>
</evidence>
<dbReference type="SUPFAM" id="SSF69742">
    <property type="entry name" value="Glutamyl tRNA-reductase catalytic, N-terminal domain"/>
    <property type="match status" value="1"/>
</dbReference>
<protein>
    <recommendedName>
        <fullName evidence="3 8">Glutamyl-tRNA reductase</fullName>
        <shortName evidence="8">GluTR</shortName>
        <ecNumber evidence="3 8">1.2.1.70</ecNumber>
    </recommendedName>
</protein>
<dbReference type="InterPro" id="IPR000343">
    <property type="entry name" value="4pyrrol_synth_GluRdtase"/>
</dbReference>
<feature type="domain" description="Quinate/shikimate 5-dehydrogenase/glutamyl-tRNA reductase" evidence="15">
    <location>
        <begin position="174"/>
        <end position="310"/>
    </location>
</feature>
<dbReference type="CDD" id="cd05213">
    <property type="entry name" value="NAD_bind_Glutamyl_tRNA_reduct"/>
    <property type="match status" value="1"/>
</dbReference>
<dbReference type="OrthoDB" id="110209at2"/>
<dbReference type="FunFam" id="3.30.460.30:FF:000001">
    <property type="entry name" value="Glutamyl-tRNA reductase"/>
    <property type="match status" value="1"/>
</dbReference>
<evidence type="ECO:0000256" key="12">
    <source>
        <dbReference type="PIRSR" id="PIRSR000445-4"/>
    </source>
</evidence>
<dbReference type="Gene3D" id="3.40.50.720">
    <property type="entry name" value="NAD(P)-binding Rossmann-like Domain"/>
    <property type="match status" value="1"/>
</dbReference>
<evidence type="ECO:0000256" key="1">
    <source>
        <dbReference type="ARBA" id="ARBA00005059"/>
    </source>
</evidence>
<dbReference type="InterPro" id="IPR036291">
    <property type="entry name" value="NAD(P)-bd_dom_sf"/>
</dbReference>